<dbReference type="EMBL" id="BHYM01000080">
    <property type="protein sequence ID" value="GCE43738.1"/>
    <property type="molecule type" value="Genomic_DNA"/>
</dbReference>
<proteinExistence type="predicted"/>
<evidence type="ECO:0000313" key="2">
    <source>
        <dbReference type="Proteomes" id="UP000287519"/>
    </source>
</evidence>
<keyword evidence="2" id="KW-1185">Reference proteome</keyword>
<comment type="caution">
    <text evidence="1">The sequence shown here is derived from an EMBL/GenBank/DDBJ whole genome shotgun (WGS) entry which is preliminary data.</text>
</comment>
<dbReference type="AlphaFoldDB" id="A0A402CJJ5"/>
<sequence>MFPVPESFITFLSPSVVTTSGIAAVRELESTSHRMTPIPISGPNARAAKSRVLSAAEIGTRYRVHPRGM</sequence>
<evidence type="ECO:0000313" key="1">
    <source>
        <dbReference type="EMBL" id="GCE43738.1"/>
    </source>
</evidence>
<reference evidence="1 2" key="1">
    <citation type="submission" date="2018-11" db="EMBL/GenBank/DDBJ databases">
        <title>Microbial catabolism of amino acid.</title>
        <authorList>
            <person name="Hibi M."/>
            <person name="Ogawa J."/>
        </authorList>
    </citation>
    <scope>NUCLEOTIDE SEQUENCE [LARGE SCALE GENOMIC DNA]</scope>
    <source>
        <strain evidence="1 2">C31-06</strain>
    </source>
</reference>
<dbReference type="Proteomes" id="UP000287519">
    <property type="component" value="Unassembled WGS sequence"/>
</dbReference>
<accession>A0A402CJJ5</accession>
<organism evidence="1 2">
    <name type="scientific">Rhodococcus wratislaviensis</name>
    <name type="common">Tsukamurella wratislaviensis</name>
    <dbReference type="NCBI Taxonomy" id="44752"/>
    <lineage>
        <taxon>Bacteria</taxon>
        <taxon>Bacillati</taxon>
        <taxon>Actinomycetota</taxon>
        <taxon>Actinomycetes</taxon>
        <taxon>Mycobacteriales</taxon>
        <taxon>Nocardiaceae</taxon>
        <taxon>Rhodococcus</taxon>
    </lineage>
</organism>
<name>A0A402CJJ5_RHOWR</name>
<protein>
    <submittedName>
        <fullName evidence="1">Uncharacterized protein</fullName>
    </submittedName>
</protein>
<gene>
    <name evidence="1" type="ORF">Rhow_008036</name>
</gene>